<dbReference type="InterPro" id="IPR000594">
    <property type="entry name" value="ThiF_NAD_FAD-bd"/>
</dbReference>
<proteinExistence type="predicted"/>
<evidence type="ECO:0000259" key="1">
    <source>
        <dbReference type="Pfam" id="PF00899"/>
    </source>
</evidence>
<accession>K2FUW0</accession>
<protein>
    <recommendedName>
        <fullName evidence="1">THIF-type NAD/FAD binding fold domain-containing protein</fullName>
    </recommendedName>
</protein>
<dbReference type="InterPro" id="IPR035985">
    <property type="entry name" value="Ubiquitin-activating_enz"/>
</dbReference>
<gene>
    <name evidence="2" type="ORF">ACD_4C00184G0002</name>
</gene>
<feature type="domain" description="THIF-type NAD/FAD binding fold" evidence="1">
    <location>
        <begin position="19"/>
        <end position="66"/>
    </location>
</feature>
<dbReference type="GO" id="GO:0008641">
    <property type="term" value="F:ubiquitin-like modifier activating enzyme activity"/>
    <property type="evidence" value="ECO:0007669"/>
    <property type="project" value="InterPro"/>
</dbReference>
<evidence type="ECO:0000313" key="2">
    <source>
        <dbReference type="EMBL" id="EKE26718.1"/>
    </source>
</evidence>
<reference evidence="2" key="1">
    <citation type="journal article" date="2012" name="Science">
        <title>Fermentation, hydrogen, and sulfur metabolism in multiple uncultivated bacterial phyla.</title>
        <authorList>
            <person name="Wrighton K.C."/>
            <person name="Thomas B.C."/>
            <person name="Sharon I."/>
            <person name="Miller C.S."/>
            <person name="Castelle C.J."/>
            <person name="VerBerkmoes N.C."/>
            <person name="Wilkins M.J."/>
            <person name="Hettich R.L."/>
            <person name="Lipton M.S."/>
            <person name="Williams K.H."/>
            <person name="Long P.E."/>
            <person name="Banfield J.F."/>
        </authorList>
    </citation>
    <scope>NUCLEOTIDE SEQUENCE [LARGE SCALE GENOMIC DNA]</scope>
</reference>
<organism evidence="2">
    <name type="scientific">uncultured bacterium</name>
    <name type="common">gcode 4</name>
    <dbReference type="NCBI Taxonomy" id="1234023"/>
    <lineage>
        <taxon>Bacteria</taxon>
        <taxon>environmental samples</taxon>
    </lineage>
</organism>
<dbReference type="Pfam" id="PF00899">
    <property type="entry name" value="ThiF"/>
    <property type="match status" value="1"/>
</dbReference>
<dbReference type="EMBL" id="AMFJ01000700">
    <property type="protein sequence ID" value="EKE26718.1"/>
    <property type="molecule type" value="Genomic_DNA"/>
</dbReference>
<dbReference type="AlphaFoldDB" id="K2FUW0"/>
<comment type="caution">
    <text evidence="2">The sequence shown here is derived from an EMBL/GenBank/DDBJ whole genome shotgun (WGS) entry which is preliminary data.</text>
</comment>
<feature type="non-terminal residue" evidence="2">
    <location>
        <position position="67"/>
    </location>
</feature>
<dbReference type="SUPFAM" id="SSF69572">
    <property type="entry name" value="Activating enzymes of the ubiquitin-like proteins"/>
    <property type="match status" value="1"/>
</dbReference>
<dbReference type="Gene3D" id="3.40.50.720">
    <property type="entry name" value="NAD(P)-binding Rossmann-like Domain"/>
    <property type="match status" value="1"/>
</dbReference>
<name>K2FUW0_9BACT</name>
<sequence>MRTYDTNNERIKKFFGKTDFEKIKVSIIGLGGGGEIALHLLRSGIINMNLFDFDILESGNLVRHICG</sequence>